<evidence type="ECO:0000256" key="1">
    <source>
        <dbReference type="SAM" id="MobiDB-lite"/>
    </source>
</evidence>
<evidence type="ECO:0000313" key="3">
    <source>
        <dbReference type="Proteomes" id="UP000269945"/>
    </source>
</evidence>
<dbReference type="Proteomes" id="UP000269945">
    <property type="component" value="Unassembled WGS sequence"/>
</dbReference>
<comment type="caution">
    <text evidence="2">The sequence shown here is derived from an EMBL/GenBank/DDBJ whole genome shotgun (WGS) entry which is preliminary data.</text>
</comment>
<dbReference type="EMBL" id="CYRY02009555">
    <property type="protein sequence ID" value="VCW77909.1"/>
    <property type="molecule type" value="Genomic_DNA"/>
</dbReference>
<evidence type="ECO:0000313" key="2">
    <source>
        <dbReference type="EMBL" id="VCW77909.1"/>
    </source>
</evidence>
<keyword evidence="3" id="KW-1185">Reference proteome</keyword>
<organism evidence="2 3">
    <name type="scientific">Gulo gulo</name>
    <name type="common">Wolverine</name>
    <name type="synonym">Gluton</name>
    <dbReference type="NCBI Taxonomy" id="48420"/>
    <lineage>
        <taxon>Eukaryota</taxon>
        <taxon>Metazoa</taxon>
        <taxon>Chordata</taxon>
        <taxon>Craniata</taxon>
        <taxon>Vertebrata</taxon>
        <taxon>Euteleostomi</taxon>
        <taxon>Mammalia</taxon>
        <taxon>Eutheria</taxon>
        <taxon>Laurasiatheria</taxon>
        <taxon>Carnivora</taxon>
        <taxon>Caniformia</taxon>
        <taxon>Musteloidea</taxon>
        <taxon>Mustelidae</taxon>
        <taxon>Guloninae</taxon>
        <taxon>Gulo</taxon>
    </lineage>
</organism>
<sequence>METPTSQGRPLMQRWGKRWAHPPGARRPRASGVPSGWRRCEAPSPPSSAAAG</sequence>
<feature type="region of interest" description="Disordered" evidence="1">
    <location>
        <begin position="1"/>
        <end position="52"/>
    </location>
</feature>
<accession>A0A9X9LNZ8</accession>
<gene>
    <name evidence="2" type="ORF">BN2614_LOCUS1</name>
</gene>
<reference evidence="2 3" key="1">
    <citation type="submission" date="2018-10" db="EMBL/GenBank/DDBJ databases">
        <authorList>
            <person name="Ekblom R."/>
            <person name="Jareborg N."/>
        </authorList>
    </citation>
    <scope>NUCLEOTIDE SEQUENCE [LARGE SCALE GENOMIC DNA]</scope>
    <source>
        <tissue evidence="2">Muscle</tissue>
    </source>
</reference>
<feature type="compositionally biased region" description="Basic residues" evidence="1">
    <location>
        <begin position="15"/>
        <end position="29"/>
    </location>
</feature>
<name>A0A9X9LNZ8_GULGU</name>
<dbReference type="AlphaFoldDB" id="A0A9X9LNZ8"/>
<protein>
    <submittedName>
        <fullName evidence="2">Uncharacterized protein</fullName>
    </submittedName>
</protein>
<proteinExistence type="predicted"/>